<reference evidence="11 12" key="1">
    <citation type="submission" date="2017-03" db="EMBL/GenBank/DDBJ databases">
        <title>Complete genome sequence of Candidatus 'Thiodictyon syntrophicum' sp. nov. strain Cad16T, a photolithoautotroph purple sulfur bacterium isolated from an alpine meromictic lake.</title>
        <authorList>
            <person name="Luedin S.M."/>
            <person name="Pothier J.F."/>
            <person name="Danza F."/>
            <person name="Storelli N."/>
            <person name="Wittwer M."/>
            <person name="Tonolla M."/>
        </authorList>
    </citation>
    <scope>NUCLEOTIDE SEQUENCE [LARGE SCALE GENOMIC DNA]</scope>
    <source>
        <strain evidence="11 12">Cad16T</strain>
    </source>
</reference>
<organism evidence="11 12">
    <name type="scientific">Candidatus Thiodictyon syntrophicum</name>
    <dbReference type="NCBI Taxonomy" id="1166950"/>
    <lineage>
        <taxon>Bacteria</taxon>
        <taxon>Pseudomonadati</taxon>
        <taxon>Pseudomonadota</taxon>
        <taxon>Gammaproteobacteria</taxon>
        <taxon>Chromatiales</taxon>
        <taxon>Chromatiaceae</taxon>
        <taxon>Thiodictyon</taxon>
    </lineage>
</organism>
<dbReference type="CDD" id="cd02020">
    <property type="entry name" value="CMPK"/>
    <property type="match status" value="1"/>
</dbReference>
<dbReference type="OrthoDB" id="9807434at2"/>
<dbReference type="AlphaFoldDB" id="A0A2K8U589"/>
<comment type="similarity">
    <text evidence="1 8">Belongs to the cytidylate kinase family. Type 1 subfamily.</text>
</comment>
<evidence type="ECO:0000256" key="7">
    <source>
        <dbReference type="ARBA" id="ARBA00048478"/>
    </source>
</evidence>
<feature type="binding site" evidence="8">
    <location>
        <begin position="30"/>
        <end position="38"/>
    </location>
    <ligand>
        <name>ATP</name>
        <dbReference type="ChEBI" id="CHEBI:30616"/>
    </ligand>
</feature>
<keyword evidence="4 8" id="KW-0418">Kinase</keyword>
<dbReference type="GO" id="GO:0036430">
    <property type="term" value="F:CMP kinase activity"/>
    <property type="evidence" value="ECO:0007669"/>
    <property type="project" value="RHEA"/>
</dbReference>
<dbReference type="EC" id="2.7.4.25" evidence="8"/>
<sequence length="248" mass="25918">MTAGDTTDAQPGGGLAPNGDPAVPVITIDGPSGTGKGTLAARLAAHLGWHCLDSGALYRVLGLAAGRRGIDLDDEAALAGLAANLGIGFAAGRVLLEGEDLGDLIRTETAGLAASRVAVHPLVRAALLDWQRRQARPPGLVADGRDMGTLVFPRAGLKVFLDASAQERAGRRYKQLMGKGLDANLPDLVEAVRQRDARDRDRPVAPLRAATGAVLVDSTALSADDVFELVLEEVRRVFPDQFHQAAAD</sequence>
<dbReference type="PANTHER" id="PTHR21299">
    <property type="entry name" value="CYTIDYLATE KINASE/PANTOATE-BETA-ALANINE LIGASE"/>
    <property type="match status" value="1"/>
</dbReference>
<keyword evidence="3 8" id="KW-0547">Nucleotide-binding</keyword>
<dbReference type="GO" id="GO:0005524">
    <property type="term" value="F:ATP binding"/>
    <property type="evidence" value="ECO:0007669"/>
    <property type="project" value="UniProtKB-UniRule"/>
</dbReference>
<keyword evidence="2 8" id="KW-0808">Transferase</keyword>
<feature type="domain" description="Cytidylate kinase" evidence="10">
    <location>
        <begin position="26"/>
        <end position="235"/>
    </location>
</feature>
<dbReference type="GO" id="GO:0036431">
    <property type="term" value="F:dCMP kinase activity"/>
    <property type="evidence" value="ECO:0007669"/>
    <property type="project" value="InterPro"/>
</dbReference>
<dbReference type="NCBIfam" id="TIGR00017">
    <property type="entry name" value="cmk"/>
    <property type="match status" value="1"/>
</dbReference>
<evidence type="ECO:0000256" key="2">
    <source>
        <dbReference type="ARBA" id="ARBA00022679"/>
    </source>
</evidence>
<evidence type="ECO:0000259" key="10">
    <source>
        <dbReference type="Pfam" id="PF02224"/>
    </source>
</evidence>
<comment type="subcellular location">
    <subcellularLocation>
        <location evidence="8">Cytoplasm</location>
    </subcellularLocation>
</comment>
<dbReference type="RefSeq" id="WP_100918016.1">
    <property type="nucleotide sequence ID" value="NZ_CP020370.1"/>
</dbReference>
<comment type="catalytic activity">
    <reaction evidence="6 8">
        <text>dCMP + ATP = dCDP + ADP</text>
        <dbReference type="Rhea" id="RHEA:25094"/>
        <dbReference type="ChEBI" id="CHEBI:30616"/>
        <dbReference type="ChEBI" id="CHEBI:57566"/>
        <dbReference type="ChEBI" id="CHEBI:58593"/>
        <dbReference type="ChEBI" id="CHEBI:456216"/>
        <dbReference type="EC" id="2.7.4.25"/>
    </reaction>
</comment>
<keyword evidence="12" id="KW-1185">Reference proteome</keyword>
<dbReference type="Pfam" id="PF02224">
    <property type="entry name" value="Cytidylate_kin"/>
    <property type="match status" value="1"/>
</dbReference>
<dbReference type="KEGG" id="tsy:THSYN_04035"/>
<dbReference type="GO" id="GO:0015949">
    <property type="term" value="P:nucleobase-containing small molecule interconversion"/>
    <property type="evidence" value="ECO:0007669"/>
    <property type="project" value="TreeGrafter"/>
</dbReference>
<evidence type="ECO:0000256" key="9">
    <source>
        <dbReference type="SAM" id="MobiDB-lite"/>
    </source>
</evidence>
<evidence type="ECO:0000256" key="4">
    <source>
        <dbReference type="ARBA" id="ARBA00022777"/>
    </source>
</evidence>
<evidence type="ECO:0000256" key="8">
    <source>
        <dbReference type="HAMAP-Rule" id="MF_00238"/>
    </source>
</evidence>
<name>A0A2K8U589_9GAMM</name>
<dbReference type="PANTHER" id="PTHR21299:SF2">
    <property type="entry name" value="CYTIDYLATE KINASE"/>
    <property type="match status" value="1"/>
</dbReference>
<dbReference type="GO" id="GO:0006220">
    <property type="term" value="P:pyrimidine nucleotide metabolic process"/>
    <property type="evidence" value="ECO:0007669"/>
    <property type="project" value="UniProtKB-UniRule"/>
</dbReference>
<evidence type="ECO:0000313" key="11">
    <source>
        <dbReference type="EMBL" id="AUB80211.1"/>
    </source>
</evidence>
<dbReference type="Proteomes" id="UP000232638">
    <property type="component" value="Chromosome"/>
</dbReference>
<feature type="region of interest" description="Disordered" evidence="9">
    <location>
        <begin position="1"/>
        <end position="24"/>
    </location>
</feature>
<protein>
    <recommendedName>
        <fullName evidence="8">Cytidylate kinase</fullName>
        <shortName evidence="8">CK</shortName>
        <ecNumber evidence="8">2.7.4.25</ecNumber>
    </recommendedName>
    <alternativeName>
        <fullName evidence="8">Cytidine monophosphate kinase</fullName>
        <shortName evidence="8">CMP kinase</shortName>
    </alternativeName>
</protein>
<gene>
    <name evidence="8" type="primary">cmk</name>
    <name evidence="11" type="ORF">THSYN_04035</name>
</gene>
<dbReference type="EMBL" id="CP020370">
    <property type="protein sequence ID" value="AUB80211.1"/>
    <property type="molecule type" value="Genomic_DNA"/>
</dbReference>
<evidence type="ECO:0000256" key="3">
    <source>
        <dbReference type="ARBA" id="ARBA00022741"/>
    </source>
</evidence>
<dbReference type="InterPro" id="IPR003136">
    <property type="entry name" value="Cytidylate_kin"/>
</dbReference>
<dbReference type="InterPro" id="IPR011994">
    <property type="entry name" value="Cytidylate_kinase_dom"/>
</dbReference>
<evidence type="ECO:0000256" key="1">
    <source>
        <dbReference type="ARBA" id="ARBA00009427"/>
    </source>
</evidence>
<evidence type="ECO:0000256" key="6">
    <source>
        <dbReference type="ARBA" id="ARBA00047615"/>
    </source>
</evidence>
<accession>A0A2K8U589</accession>
<dbReference type="InterPro" id="IPR027417">
    <property type="entry name" value="P-loop_NTPase"/>
</dbReference>
<proteinExistence type="inferred from homology"/>
<keyword evidence="8" id="KW-0963">Cytoplasm</keyword>
<evidence type="ECO:0000256" key="5">
    <source>
        <dbReference type="ARBA" id="ARBA00022840"/>
    </source>
</evidence>
<dbReference type="HAMAP" id="MF_00238">
    <property type="entry name" value="Cytidyl_kinase_type1"/>
    <property type="match status" value="1"/>
</dbReference>
<dbReference type="Gene3D" id="3.40.50.300">
    <property type="entry name" value="P-loop containing nucleotide triphosphate hydrolases"/>
    <property type="match status" value="1"/>
</dbReference>
<comment type="catalytic activity">
    <reaction evidence="7 8">
        <text>CMP + ATP = CDP + ADP</text>
        <dbReference type="Rhea" id="RHEA:11600"/>
        <dbReference type="ChEBI" id="CHEBI:30616"/>
        <dbReference type="ChEBI" id="CHEBI:58069"/>
        <dbReference type="ChEBI" id="CHEBI:60377"/>
        <dbReference type="ChEBI" id="CHEBI:456216"/>
        <dbReference type="EC" id="2.7.4.25"/>
    </reaction>
</comment>
<dbReference type="GO" id="GO:0005829">
    <property type="term" value="C:cytosol"/>
    <property type="evidence" value="ECO:0007669"/>
    <property type="project" value="TreeGrafter"/>
</dbReference>
<evidence type="ECO:0000313" key="12">
    <source>
        <dbReference type="Proteomes" id="UP000232638"/>
    </source>
</evidence>
<keyword evidence="5 8" id="KW-0067">ATP-binding</keyword>
<dbReference type="SUPFAM" id="SSF52540">
    <property type="entry name" value="P-loop containing nucleoside triphosphate hydrolases"/>
    <property type="match status" value="1"/>
</dbReference>